<feature type="chain" id="PRO_5046652792" description="Intersectin-EH binding protein Ibp1" evidence="2">
    <location>
        <begin position="36"/>
        <end position="92"/>
    </location>
</feature>
<accession>A0ABQ0KFS4</accession>
<evidence type="ECO:0000313" key="3">
    <source>
        <dbReference type="EMBL" id="GAT08353.1"/>
    </source>
</evidence>
<dbReference type="EMBL" id="BCTA01000023">
    <property type="protein sequence ID" value="GAT08353.1"/>
    <property type="molecule type" value="Genomic_DNA"/>
</dbReference>
<evidence type="ECO:0008006" key="5">
    <source>
        <dbReference type="Google" id="ProtNLM"/>
    </source>
</evidence>
<gene>
    <name evidence="3" type="ORF">RMCN_1486</name>
</gene>
<feature type="region of interest" description="Disordered" evidence="1">
    <location>
        <begin position="58"/>
        <end position="92"/>
    </location>
</feature>
<keyword evidence="4" id="KW-1185">Reference proteome</keyword>
<evidence type="ECO:0000256" key="1">
    <source>
        <dbReference type="SAM" id="MobiDB-lite"/>
    </source>
</evidence>
<dbReference type="Proteomes" id="UP000069773">
    <property type="component" value="Unassembled WGS sequence"/>
</dbReference>
<sequence length="92" mass="9161">MHRRKETTMLGMTVRSAVAAFAVAAAALSSAPIAAALPQGPCQDVPFVGVCTPYRGATGKPSSNAKSEPPLPAVNSAAPTGGGQQAAIDIDD</sequence>
<feature type="signal peptide" evidence="2">
    <location>
        <begin position="1"/>
        <end position="35"/>
    </location>
</feature>
<reference evidence="3 4" key="1">
    <citation type="journal article" date="2016" name="Genome Announc.">
        <title>Draft Genome Sequences of Five Rapidly Growing Mycobacterium Species, M. thermoresistibile, M. fortuitum subsp. acetamidolyticum, M. canariasense, M. brisbanense, and M. novocastrense.</title>
        <authorList>
            <person name="Katahira K."/>
            <person name="Ogura Y."/>
            <person name="Gotoh Y."/>
            <person name="Hayashi T."/>
        </authorList>
    </citation>
    <scope>NUCLEOTIDE SEQUENCE [LARGE SCALE GENOMIC DNA]</scope>
    <source>
        <strain evidence="3 4">JCM18114</strain>
    </source>
</reference>
<organism evidence="3 4">
    <name type="scientific">Mycolicibacterium novocastrense</name>
    <name type="common">Mycobacterium novocastrense</name>
    <dbReference type="NCBI Taxonomy" id="59813"/>
    <lineage>
        <taxon>Bacteria</taxon>
        <taxon>Bacillati</taxon>
        <taxon>Actinomycetota</taxon>
        <taxon>Actinomycetes</taxon>
        <taxon>Mycobacteriales</taxon>
        <taxon>Mycobacteriaceae</taxon>
        <taxon>Mycolicibacterium</taxon>
    </lineage>
</organism>
<proteinExistence type="predicted"/>
<evidence type="ECO:0000313" key="4">
    <source>
        <dbReference type="Proteomes" id="UP000069773"/>
    </source>
</evidence>
<protein>
    <recommendedName>
        <fullName evidence="5">Intersectin-EH binding protein Ibp1</fullName>
    </recommendedName>
</protein>
<keyword evidence="2" id="KW-0732">Signal</keyword>
<evidence type="ECO:0000256" key="2">
    <source>
        <dbReference type="SAM" id="SignalP"/>
    </source>
</evidence>
<comment type="caution">
    <text evidence="3">The sequence shown here is derived from an EMBL/GenBank/DDBJ whole genome shotgun (WGS) entry which is preliminary data.</text>
</comment>
<name>A0ABQ0KFS4_MYCNV</name>